<sequence length="110" mass="12725">IDQTRKEMAWQSEFFAVALRKLRERYFNHILVERIELHCLRRPSMVTTFRTAELPPKVKEGIATVRQIIATQTKEDDRHSMKAIVKLAGSRSTNDDRSSNRAHGPIVADH</sequence>
<feature type="non-terminal residue" evidence="2">
    <location>
        <position position="1"/>
    </location>
</feature>
<dbReference type="EMBL" id="HACM01003795">
    <property type="protein sequence ID" value="CRZ04237.1"/>
    <property type="molecule type" value="Transcribed_RNA"/>
</dbReference>
<evidence type="ECO:0000313" key="2">
    <source>
        <dbReference type="EMBL" id="CRZ04237.1"/>
    </source>
</evidence>
<feature type="non-terminal residue" evidence="2">
    <location>
        <position position="110"/>
    </location>
</feature>
<protein>
    <submittedName>
        <fullName evidence="2">Uncharacterized protein</fullName>
    </submittedName>
</protein>
<evidence type="ECO:0000256" key="1">
    <source>
        <dbReference type="SAM" id="MobiDB-lite"/>
    </source>
</evidence>
<proteinExistence type="predicted"/>
<organism evidence="2">
    <name type="scientific">Spongospora subterranea</name>
    <dbReference type="NCBI Taxonomy" id="70186"/>
    <lineage>
        <taxon>Eukaryota</taxon>
        <taxon>Sar</taxon>
        <taxon>Rhizaria</taxon>
        <taxon>Endomyxa</taxon>
        <taxon>Phytomyxea</taxon>
        <taxon>Plasmodiophorida</taxon>
        <taxon>Plasmodiophoridae</taxon>
        <taxon>Spongospora</taxon>
    </lineage>
</organism>
<name>A0A0H5QRI1_9EUKA</name>
<accession>A0A0H5QRI1</accession>
<reference evidence="2" key="1">
    <citation type="submission" date="2015-04" db="EMBL/GenBank/DDBJ databases">
        <title>The genome sequence of the plant pathogenic Rhizarian Plasmodiophora brassicae reveals insights in its biotrophic life cycle and the origin of chitin synthesis.</title>
        <authorList>
            <person name="Schwelm A."/>
            <person name="Fogelqvist J."/>
            <person name="Knaust A."/>
            <person name="Julke S."/>
            <person name="Lilja T."/>
            <person name="Dhandapani V."/>
            <person name="Bonilla-Rosso G."/>
            <person name="Karlsson M."/>
            <person name="Shevchenko A."/>
            <person name="Choi S.R."/>
            <person name="Kim H.G."/>
            <person name="Park J.Y."/>
            <person name="Lim Y.P."/>
            <person name="Ludwig-Muller J."/>
            <person name="Dixelius C."/>
        </authorList>
    </citation>
    <scope>NUCLEOTIDE SEQUENCE</scope>
    <source>
        <tissue evidence="2">Potato root galls</tissue>
    </source>
</reference>
<feature type="region of interest" description="Disordered" evidence="1">
    <location>
        <begin position="87"/>
        <end position="110"/>
    </location>
</feature>
<dbReference type="AlphaFoldDB" id="A0A0H5QRI1"/>